<dbReference type="Gene3D" id="1.25.40.10">
    <property type="entry name" value="Tetratricopeptide repeat domain"/>
    <property type="match status" value="1"/>
</dbReference>
<dbReference type="EMBL" id="QNRR01000003">
    <property type="protein sequence ID" value="RBP45333.1"/>
    <property type="molecule type" value="Genomic_DNA"/>
</dbReference>
<evidence type="ECO:0000256" key="2">
    <source>
        <dbReference type="ARBA" id="ARBA00022692"/>
    </source>
</evidence>
<dbReference type="PANTHER" id="PTHR37422">
    <property type="entry name" value="TEICHURONIC ACID BIOSYNTHESIS PROTEIN TUAE"/>
    <property type="match status" value="1"/>
</dbReference>
<dbReference type="InterPro" id="IPR011990">
    <property type="entry name" value="TPR-like_helical_dom_sf"/>
</dbReference>
<feature type="transmembrane region" description="Helical" evidence="5">
    <location>
        <begin position="177"/>
        <end position="194"/>
    </location>
</feature>
<feature type="transmembrane region" description="Helical" evidence="5">
    <location>
        <begin position="321"/>
        <end position="343"/>
    </location>
</feature>
<evidence type="ECO:0000256" key="3">
    <source>
        <dbReference type="ARBA" id="ARBA00022989"/>
    </source>
</evidence>
<dbReference type="GO" id="GO:0016020">
    <property type="term" value="C:membrane"/>
    <property type="evidence" value="ECO:0007669"/>
    <property type="project" value="UniProtKB-SubCell"/>
</dbReference>
<keyword evidence="8" id="KW-1185">Reference proteome</keyword>
<evidence type="ECO:0000313" key="7">
    <source>
        <dbReference type="EMBL" id="RBP45333.1"/>
    </source>
</evidence>
<dbReference type="Proteomes" id="UP000253426">
    <property type="component" value="Unassembled WGS sequence"/>
</dbReference>
<feature type="transmembrane region" description="Helical" evidence="5">
    <location>
        <begin position="104"/>
        <end position="125"/>
    </location>
</feature>
<feature type="transmembrane region" description="Helical" evidence="5">
    <location>
        <begin position="24"/>
        <end position="43"/>
    </location>
</feature>
<evidence type="ECO:0000256" key="1">
    <source>
        <dbReference type="ARBA" id="ARBA00004141"/>
    </source>
</evidence>
<evidence type="ECO:0000256" key="4">
    <source>
        <dbReference type="ARBA" id="ARBA00023136"/>
    </source>
</evidence>
<feature type="transmembrane region" description="Helical" evidence="5">
    <location>
        <begin position="379"/>
        <end position="398"/>
    </location>
</feature>
<gene>
    <name evidence="7" type="ORF">DES53_103331</name>
</gene>
<dbReference type="GO" id="GO:0016874">
    <property type="term" value="F:ligase activity"/>
    <property type="evidence" value="ECO:0007669"/>
    <property type="project" value="UniProtKB-KW"/>
</dbReference>
<feature type="transmembrane region" description="Helical" evidence="5">
    <location>
        <begin position="151"/>
        <end position="170"/>
    </location>
</feature>
<sequence length="760" mass="84078">MGLVVALMSLCYVLRPPSRSINRVLLGFLFAVPLLALLAFLPLSKTSVPFWRTALETEHGIALGGLVTPQPWITFEGWVALVLGIIWLIYCLGQNFKRQEIRVAIQFFALVIAILAVIAIGLFWFKREIPLWRGEWAQFAYFGPFPNRNHFGGLVAIGAVLGFAATFDAFQRKNPVMGCLYALGVVPMFVAMLLNTSRMGVLLFFAGLGLWMALANSKKYTRAWIAVALSILLILASGFIIFGSRILDRFHIGDGSIANIISSEGRIGIYLDTLRMINLSPWAGVGLGNFDPVFSMTRESIDTESRAIHPESDWLWLASEAGVPCILSSLVAAIILTFAYGPWGSRRIASSRGRRLGVTVGVAALIYPAQSLVDTPLHGIGPATFTALLIGLAGNRRLPDVEPTAKKTSALWPGLGIAICALGASLLVASLTGSAITPQEKFDQLANDAAFLKRSGDRAAALQTWNKAASIKPLQWNLYFERASLKLELGYSSQEALADFSRARYLEQTFGRMCMREAELWFLYDPPYGIPALREAILRDSTRAYGFYHWGITQMTTHPEVRQAMRSLATTPGLQFLYLSASTGTEFDSALKEFLVKHPTLEGLKPADRLRLFQLWYERGDPAEVLQRLEDNAEWRRDGWPVVAEHRAKQGDFEGAYTLAHVHLPKPSLRPLSGDQPTETLRRLFLLNPQDPLAGLELYWAQKAAGDFKGAQATLREVSVLKQVPPGVFWELAEVLAETGDYLHAWSALQEYARKLAPPP</sequence>
<accession>A0A366HQY5</accession>
<dbReference type="Pfam" id="PF04932">
    <property type="entry name" value="Wzy_C"/>
    <property type="match status" value="1"/>
</dbReference>
<organism evidence="7 8">
    <name type="scientific">Roseimicrobium gellanilyticum</name>
    <dbReference type="NCBI Taxonomy" id="748857"/>
    <lineage>
        <taxon>Bacteria</taxon>
        <taxon>Pseudomonadati</taxon>
        <taxon>Verrucomicrobiota</taxon>
        <taxon>Verrucomicrobiia</taxon>
        <taxon>Verrucomicrobiales</taxon>
        <taxon>Verrucomicrobiaceae</taxon>
        <taxon>Roseimicrobium</taxon>
    </lineage>
</organism>
<reference evidence="7 8" key="1">
    <citation type="submission" date="2018-06" db="EMBL/GenBank/DDBJ databases">
        <title>Genomic Encyclopedia of Type Strains, Phase IV (KMG-IV): sequencing the most valuable type-strain genomes for metagenomic binning, comparative biology and taxonomic classification.</title>
        <authorList>
            <person name="Goeker M."/>
        </authorList>
    </citation>
    <scope>NUCLEOTIDE SEQUENCE [LARGE SCALE GENOMIC DNA]</scope>
    <source>
        <strain evidence="7 8">DSM 25532</strain>
    </source>
</reference>
<feature type="domain" description="O-antigen ligase-related" evidence="6">
    <location>
        <begin position="184"/>
        <end position="326"/>
    </location>
</feature>
<comment type="subcellular location">
    <subcellularLocation>
        <location evidence="1">Membrane</location>
        <topology evidence="1">Multi-pass membrane protein</topology>
    </subcellularLocation>
</comment>
<comment type="caution">
    <text evidence="7">The sequence shown here is derived from an EMBL/GenBank/DDBJ whole genome shotgun (WGS) entry which is preliminary data.</text>
</comment>
<dbReference type="InterPro" id="IPR007016">
    <property type="entry name" value="O-antigen_ligase-rel_domated"/>
</dbReference>
<feature type="transmembrane region" description="Helical" evidence="5">
    <location>
        <begin position="223"/>
        <end position="242"/>
    </location>
</feature>
<proteinExistence type="predicted"/>
<evidence type="ECO:0000256" key="5">
    <source>
        <dbReference type="SAM" id="Phobius"/>
    </source>
</evidence>
<evidence type="ECO:0000313" key="8">
    <source>
        <dbReference type="Proteomes" id="UP000253426"/>
    </source>
</evidence>
<dbReference type="SUPFAM" id="SSF48452">
    <property type="entry name" value="TPR-like"/>
    <property type="match status" value="1"/>
</dbReference>
<keyword evidence="4 5" id="KW-0472">Membrane</keyword>
<dbReference type="PANTHER" id="PTHR37422:SF23">
    <property type="entry name" value="TEICHURONIC ACID BIOSYNTHESIS PROTEIN TUAE"/>
    <property type="match status" value="1"/>
</dbReference>
<feature type="transmembrane region" description="Helical" evidence="5">
    <location>
        <begin position="72"/>
        <end position="92"/>
    </location>
</feature>
<dbReference type="AlphaFoldDB" id="A0A366HQY5"/>
<name>A0A366HQY5_9BACT</name>
<protein>
    <submittedName>
        <fullName evidence="7">O-antigen ligase</fullName>
    </submittedName>
</protein>
<dbReference type="InterPro" id="IPR051533">
    <property type="entry name" value="WaaL-like"/>
</dbReference>
<evidence type="ECO:0000259" key="6">
    <source>
        <dbReference type="Pfam" id="PF04932"/>
    </source>
</evidence>
<keyword evidence="2 5" id="KW-0812">Transmembrane</keyword>
<keyword evidence="3 5" id="KW-1133">Transmembrane helix</keyword>
<feature type="transmembrane region" description="Helical" evidence="5">
    <location>
        <begin position="200"/>
        <end position="216"/>
    </location>
</feature>
<keyword evidence="7" id="KW-0436">Ligase</keyword>
<feature type="transmembrane region" description="Helical" evidence="5">
    <location>
        <begin position="410"/>
        <end position="431"/>
    </location>
</feature>
<feature type="transmembrane region" description="Helical" evidence="5">
    <location>
        <begin position="355"/>
        <end position="373"/>
    </location>
</feature>